<sequence>MLPRSPQEVQNQQPFPLTQAVITVGVTCQFLISQTPFSLPELIKLAQVSFSHSKDQCQELTQFFSSTAQSKNYPPKKSEHFRSVVVPGYVYGIAWLIIPLYLV</sequence>
<gene>
    <name evidence="1" type="ORF">K3G42_011977</name>
</gene>
<organism evidence="1 2">
    <name type="scientific">Sphaerodactylus townsendi</name>
    <dbReference type="NCBI Taxonomy" id="933632"/>
    <lineage>
        <taxon>Eukaryota</taxon>
        <taxon>Metazoa</taxon>
        <taxon>Chordata</taxon>
        <taxon>Craniata</taxon>
        <taxon>Vertebrata</taxon>
        <taxon>Euteleostomi</taxon>
        <taxon>Lepidosauria</taxon>
        <taxon>Squamata</taxon>
        <taxon>Bifurcata</taxon>
        <taxon>Gekkota</taxon>
        <taxon>Sphaerodactylidae</taxon>
        <taxon>Sphaerodactylus</taxon>
    </lineage>
</organism>
<name>A0ACB8EVN6_9SAUR</name>
<evidence type="ECO:0000313" key="1">
    <source>
        <dbReference type="EMBL" id="KAH7996905.1"/>
    </source>
</evidence>
<accession>A0ACB8EVN6</accession>
<proteinExistence type="predicted"/>
<protein>
    <submittedName>
        <fullName evidence="1">Uncharacterized protein</fullName>
    </submittedName>
</protein>
<dbReference type="Proteomes" id="UP000827872">
    <property type="component" value="Linkage Group LG15"/>
</dbReference>
<comment type="caution">
    <text evidence="1">The sequence shown here is derived from an EMBL/GenBank/DDBJ whole genome shotgun (WGS) entry which is preliminary data.</text>
</comment>
<keyword evidence="2" id="KW-1185">Reference proteome</keyword>
<evidence type="ECO:0000313" key="2">
    <source>
        <dbReference type="Proteomes" id="UP000827872"/>
    </source>
</evidence>
<reference evidence="1" key="1">
    <citation type="submission" date="2021-08" db="EMBL/GenBank/DDBJ databases">
        <title>The first chromosome-level gecko genome reveals the dynamic sex chromosomes of Neotropical dwarf geckos (Sphaerodactylidae: Sphaerodactylus).</title>
        <authorList>
            <person name="Pinto B.J."/>
            <person name="Keating S.E."/>
            <person name="Gamble T."/>
        </authorList>
    </citation>
    <scope>NUCLEOTIDE SEQUENCE</scope>
    <source>
        <strain evidence="1">TG3544</strain>
    </source>
</reference>
<dbReference type="EMBL" id="CM037628">
    <property type="protein sequence ID" value="KAH7996905.1"/>
    <property type="molecule type" value="Genomic_DNA"/>
</dbReference>